<gene>
    <name evidence="1" type="ORF">SAMN05216215_102420</name>
</gene>
<evidence type="ECO:0000313" key="2">
    <source>
        <dbReference type="Proteomes" id="UP000199529"/>
    </source>
</evidence>
<protein>
    <submittedName>
        <fullName evidence="1">Uncharacterized protein</fullName>
    </submittedName>
</protein>
<keyword evidence="2" id="KW-1185">Reference proteome</keyword>
<accession>A0A1H3IWI6</accession>
<proteinExistence type="predicted"/>
<reference evidence="2" key="1">
    <citation type="submission" date="2016-10" db="EMBL/GenBank/DDBJ databases">
        <authorList>
            <person name="Varghese N."/>
            <person name="Submissions S."/>
        </authorList>
    </citation>
    <scope>NUCLEOTIDE SEQUENCE [LARGE SCALE GENOMIC DNA]</scope>
    <source>
        <strain evidence="2">CGMCC 4.3530</strain>
    </source>
</reference>
<evidence type="ECO:0000313" key="1">
    <source>
        <dbReference type="EMBL" id="SDY31254.1"/>
    </source>
</evidence>
<dbReference type="AlphaFoldDB" id="A0A1H3IWI6"/>
<name>A0A1H3IWI6_9PSEU</name>
<organism evidence="1 2">
    <name type="scientific">Saccharopolyspora shandongensis</name>
    <dbReference type="NCBI Taxonomy" id="418495"/>
    <lineage>
        <taxon>Bacteria</taxon>
        <taxon>Bacillati</taxon>
        <taxon>Actinomycetota</taxon>
        <taxon>Actinomycetes</taxon>
        <taxon>Pseudonocardiales</taxon>
        <taxon>Pseudonocardiaceae</taxon>
        <taxon>Saccharopolyspora</taxon>
    </lineage>
</organism>
<dbReference type="Proteomes" id="UP000199529">
    <property type="component" value="Unassembled WGS sequence"/>
</dbReference>
<sequence length="375" mass="41003">MSLQARYSALEITTTSTKLAALFAMRAEPGGPSCFDVVMFDVVGDSLDALVESWEEIRLCYQDSANAEYDLAVLDCVAKLAEEPGGEQAWLWVLGSVITAPYLTWLPGDGVADAAVKALRAADAALRAQPCTHVSHPYETHTDEDDEILLDVFSPLANEGEEWEGWEEPRPREEWLCPRNVAGFARIALDILDPGSVADVPARLPAEAVEQIDVLSCLLEGYPKWSTDVEDEIASQGWALSTADPEELAGRVLVVRAVSWHAIWDTERKSVLDDLIEGLEKALARYDRVSCEHDPDDHPRLPNSGPIAAEQGILLSYAAGRARYERSPRGREEPLEALLCPAFIAAVAQESLDSLIKCRDQRFGAGDASQSNVDS</sequence>
<dbReference type="STRING" id="418495.SAMN05216215_102420"/>
<dbReference type="EMBL" id="FNOK01000024">
    <property type="protein sequence ID" value="SDY31254.1"/>
    <property type="molecule type" value="Genomic_DNA"/>
</dbReference>